<gene>
    <name evidence="1" type="ORF">SAMN02745146_2195</name>
</gene>
<sequence length="201" mass="22222">MVHQLLTFALFFPGLPLSVLDPIPVFAPNYLATRAATPPRLFRARPASPLLAPMRAFLTGIGIETEQVRLHGACFLPGLRIDGGRLLIDPARLQYPGDVLHEAGHLALTPAAERAALHGNVVESQPEREGDEMAVMLWSYAACQALNLPPEVVFHPSGYHGQSAWILDNYRQNCFIGLPLLVWMGLTTPETFPRLTRWLRA</sequence>
<dbReference type="Proteomes" id="UP000184418">
    <property type="component" value="Unassembled WGS sequence"/>
</dbReference>
<dbReference type="STRING" id="1121955.SAMN02745146_2195"/>
<evidence type="ECO:0000313" key="2">
    <source>
        <dbReference type="Proteomes" id="UP000184418"/>
    </source>
</evidence>
<reference evidence="1 2" key="1">
    <citation type="submission" date="2016-11" db="EMBL/GenBank/DDBJ databases">
        <authorList>
            <person name="Jaros S."/>
            <person name="Januszkiewicz K."/>
            <person name="Wedrychowicz H."/>
        </authorList>
    </citation>
    <scope>NUCLEOTIDE SEQUENCE [LARGE SCALE GENOMIC DNA]</scope>
    <source>
        <strain evidence="1 2">DSM 21074</strain>
    </source>
</reference>
<keyword evidence="2" id="KW-1185">Reference proteome</keyword>
<evidence type="ECO:0000313" key="1">
    <source>
        <dbReference type="EMBL" id="SHJ07395.1"/>
    </source>
</evidence>
<protein>
    <submittedName>
        <fullName evidence="1">Uncharacterized protein</fullName>
    </submittedName>
</protein>
<dbReference type="EMBL" id="FQYN01000004">
    <property type="protein sequence ID" value="SHJ07395.1"/>
    <property type="molecule type" value="Genomic_DNA"/>
</dbReference>
<accession>A0A1M6GBT9</accession>
<proteinExistence type="predicted"/>
<organism evidence="1 2">
    <name type="scientific">Hymenobacter daecheongensis DSM 21074</name>
    <dbReference type="NCBI Taxonomy" id="1121955"/>
    <lineage>
        <taxon>Bacteria</taxon>
        <taxon>Pseudomonadati</taxon>
        <taxon>Bacteroidota</taxon>
        <taxon>Cytophagia</taxon>
        <taxon>Cytophagales</taxon>
        <taxon>Hymenobacteraceae</taxon>
        <taxon>Hymenobacter</taxon>
    </lineage>
</organism>
<name>A0A1M6GBT9_9BACT</name>
<dbReference type="AlphaFoldDB" id="A0A1M6GBT9"/>